<keyword evidence="3" id="KW-1185">Reference proteome</keyword>
<comment type="caution">
    <text evidence="2">The sequence shown here is derived from an EMBL/GenBank/DDBJ whole genome shotgun (WGS) entry which is preliminary data.</text>
</comment>
<feature type="transmembrane region" description="Helical" evidence="1">
    <location>
        <begin position="315"/>
        <end position="336"/>
    </location>
</feature>
<keyword evidence="1" id="KW-0472">Membrane</keyword>
<dbReference type="RefSeq" id="WP_219689030.1">
    <property type="nucleotide sequence ID" value="NZ_WMBF01000121.1"/>
</dbReference>
<evidence type="ECO:0008006" key="4">
    <source>
        <dbReference type="Google" id="ProtNLM"/>
    </source>
</evidence>
<evidence type="ECO:0000313" key="2">
    <source>
        <dbReference type="EMBL" id="MBW5422637.1"/>
    </source>
</evidence>
<protein>
    <recommendedName>
        <fullName evidence="4">Integral membrane protein</fullName>
    </recommendedName>
</protein>
<accession>A0ABS6YQ09</accession>
<reference evidence="2 3" key="1">
    <citation type="submission" date="2019-11" db="EMBL/GenBank/DDBJ databases">
        <authorList>
            <person name="Ay H."/>
        </authorList>
    </citation>
    <scope>NUCLEOTIDE SEQUENCE [LARGE SCALE GENOMIC DNA]</scope>
    <source>
        <strain evidence="2 3">BG9H</strain>
    </source>
</reference>
<name>A0ABS6YQ09_9ACTN</name>
<dbReference type="Proteomes" id="UP001197114">
    <property type="component" value="Unassembled WGS sequence"/>
</dbReference>
<feature type="transmembrane region" description="Helical" evidence="1">
    <location>
        <begin position="574"/>
        <end position="594"/>
    </location>
</feature>
<evidence type="ECO:0000256" key="1">
    <source>
        <dbReference type="SAM" id="Phobius"/>
    </source>
</evidence>
<organism evidence="2 3">
    <name type="scientific">Streptomyces anatolicus</name>
    <dbReference type="NCBI Taxonomy" id="2675858"/>
    <lineage>
        <taxon>Bacteria</taxon>
        <taxon>Bacillati</taxon>
        <taxon>Actinomycetota</taxon>
        <taxon>Actinomycetes</taxon>
        <taxon>Kitasatosporales</taxon>
        <taxon>Streptomycetaceae</taxon>
        <taxon>Streptomyces</taxon>
    </lineage>
</organism>
<sequence>MSDVTEIRVHGVSGTPPESLLEVVDLRQVDGDDTARFLQRSVPPPEPPVREAFHWGNMTSGSIAKAMWLLLAPFGLINLARYTLPMAVTTPGVADTEQKRWARVTADVLLRLLGLVLTLLLTAALAFVALDLIAWQCGNSTRCVTDNSWLPFSDTQPLSWRLRMVMGVAPPVVLITLLVRFGRQVYLYPPPVTKALGATQPPMEWLDGVGALAQKEFWAVSPRAPMLRLFHTTACVALLSMLVAFALSDPVAGLVGGEKWVDEVLRALFGAAALIGLLCAGWTAWGYHPKGDQLTPDPTGRDAIKIPGAFRVVRWLAWGVLLAVLVIAFFFGPHYSSRGTGVLPVHLSGFTWVLNLLYAAAALLLLLLGGITFLLSRLIPDVAPRHFRRMWGGMACPTVASLAVLLGTGFSAGSAIQMSRLLGDLVQPKEDPGEDQAPLVLPDVFHVTALLWAGLVAAALLCVLCLVFWYRFPGLGRPLDRRIRDDYKGVPCADLPKRTVSKIAKAWRLASLKYRLPCVLVVLSSFSFVFSLAQGYVAGHALWTRSDALFQRVQELLYDRVWFDVKFFGLADDVGAWALTALAAALAFVGMRAFRDPRWQRPVGVVWDLLAFWPRLAHPIVPPPYGGRAVLALAKRVQDKTGGGGGVVLSGHSQGSVICVAAVLRVGDETAPQPAPGAQPPLSRVALLTHGSQLLWAYSRLFPAYLGQRVLRDVYEKQLEGRWLNLHRWSDYLGGPVLARPASGRLRPTLKDAWESIDGNMPAIDKYGTAAGPGVWYRAIGPEIQLRDPHQVVATDGYPVAPLLAHSSYYADPAYGEMVRQLINQLPG</sequence>
<keyword evidence="1" id="KW-0812">Transmembrane</keyword>
<feature type="transmembrane region" description="Helical" evidence="1">
    <location>
        <begin position="160"/>
        <end position="179"/>
    </location>
</feature>
<dbReference type="EMBL" id="WMBF01000121">
    <property type="protein sequence ID" value="MBW5422637.1"/>
    <property type="molecule type" value="Genomic_DNA"/>
</dbReference>
<proteinExistence type="predicted"/>
<gene>
    <name evidence="2" type="ORF">GKQ77_13870</name>
</gene>
<evidence type="ECO:0000313" key="3">
    <source>
        <dbReference type="Proteomes" id="UP001197114"/>
    </source>
</evidence>
<feature type="transmembrane region" description="Helical" evidence="1">
    <location>
        <begin position="267"/>
        <end position="287"/>
    </location>
</feature>
<feature type="transmembrane region" description="Helical" evidence="1">
    <location>
        <begin position="514"/>
        <end position="537"/>
    </location>
</feature>
<feature type="transmembrane region" description="Helical" evidence="1">
    <location>
        <begin position="449"/>
        <end position="472"/>
    </location>
</feature>
<feature type="transmembrane region" description="Helical" evidence="1">
    <location>
        <begin position="356"/>
        <end position="379"/>
    </location>
</feature>
<feature type="transmembrane region" description="Helical" evidence="1">
    <location>
        <begin position="229"/>
        <end position="247"/>
    </location>
</feature>
<feature type="transmembrane region" description="Helical" evidence="1">
    <location>
        <begin position="391"/>
        <end position="416"/>
    </location>
</feature>
<feature type="transmembrane region" description="Helical" evidence="1">
    <location>
        <begin position="108"/>
        <end position="130"/>
    </location>
</feature>
<keyword evidence="1" id="KW-1133">Transmembrane helix</keyword>